<keyword evidence="5 17" id="KW-1133">Transmembrane helix</keyword>
<feature type="transmembrane region" description="Helical" evidence="17">
    <location>
        <begin position="45"/>
        <end position="69"/>
    </location>
</feature>
<evidence type="ECO:0000256" key="7">
    <source>
        <dbReference type="ARBA" id="ARBA00047368"/>
    </source>
</evidence>
<evidence type="ECO:0000256" key="10">
    <source>
        <dbReference type="ARBA" id="ARBA00048680"/>
    </source>
</evidence>
<evidence type="ECO:0000256" key="1">
    <source>
        <dbReference type="ARBA" id="ARBA00000923"/>
    </source>
</evidence>
<gene>
    <name evidence="18" type="ORF">QYM36_005636</name>
</gene>
<comment type="catalytic activity">
    <reaction evidence="9">
        <text>9-hexadecanoyloxy-octadecanoate + H2O = 9-hydroxy-octadecanoate + hexadecanoate + H(+)</text>
        <dbReference type="Rhea" id="RHEA:52052"/>
        <dbReference type="ChEBI" id="CHEBI:7896"/>
        <dbReference type="ChEBI" id="CHEBI:15377"/>
        <dbReference type="ChEBI" id="CHEBI:15378"/>
        <dbReference type="ChEBI" id="CHEBI:83670"/>
        <dbReference type="ChEBI" id="CHEBI:136286"/>
    </reaction>
    <physiologicalReaction direction="left-to-right" evidence="9">
        <dbReference type="Rhea" id="RHEA:52053"/>
    </physiologicalReaction>
</comment>
<evidence type="ECO:0000313" key="18">
    <source>
        <dbReference type="EMBL" id="KAK2718394.1"/>
    </source>
</evidence>
<evidence type="ECO:0000256" key="16">
    <source>
        <dbReference type="ARBA" id="ARBA00049428"/>
    </source>
</evidence>
<comment type="catalytic activity">
    <reaction evidence="16">
        <text>12-(9Z-hexadecenoyloxy)-octadecanoate + H2O = 12-hydroxyoctadecanoate + (9Z)-hexadecenoate + H(+)</text>
        <dbReference type="Rhea" id="RHEA:52072"/>
        <dbReference type="ChEBI" id="CHEBI:15377"/>
        <dbReference type="ChEBI" id="CHEBI:15378"/>
        <dbReference type="ChEBI" id="CHEBI:32372"/>
        <dbReference type="ChEBI" id="CHEBI:84201"/>
        <dbReference type="ChEBI" id="CHEBI:136312"/>
    </reaction>
    <physiologicalReaction direction="left-to-right" evidence="16">
        <dbReference type="Rhea" id="RHEA:52073"/>
    </physiologicalReaction>
</comment>
<evidence type="ECO:0000256" key="5">
    <source>
        <dbReference type="ARBA" id="ARBA00022989"/>
    </source>
</evidence>
<evidence type="ECO:0000256" key="6">
    <source>
        <dbReference type="ARBA" id="ARBA00023136"/>
    </source>
</evidence>
<evidence type="ECO:0000256" key="12">
    <source>
        <dbReference type="ARBA" id="ARBA00048800"/>
    </source>
</evidence>
<evidence type="ECO:0000256" key="2">
    <source>
        <dbReference type="ARBA" id="ARBA00004127"/>
    </source>
</evidence>
<dbReference type="EMBL" id="JAVRJZ010000009">
    <property type="protein sequence ID" value="KAK2718394.1"/>
    <property type="molecule type" value="Genomic_DNA"/>
</dbReference>
<dbReference type="AlphaFoldDB" id="A0AA88L9Y7"/>
<keyword evidence="19" id="KW-1185">Reference proteome</keyword>
<comment type="catalytic activity">
    <reaction evidence="15">
        <text>13-(9Z-hexadecenoyloxy)-octadecanoate + H2O = 13-hydroxy-octadecanoate + (9Z)-hexadecenoate + H(+)</text>
        <dbReference type="Rhea" id="RHEA:52076"/>
        <dbReference type="ChEBI" id="CHEBI:15377"/>
        <dbReference type="ChEBI" id="CHEBI:15378"/>
        <dbReference type="ChEBI" id="CHEBI:32372"/>
        <dbReference type="ChEBI" id="CHEBI:136304"/>
        <dbReference type="ChEBI" id="CHEBI:136315"/>
    </reaction>
    <physiologicalReaction direction="left-to-right" evidence="15">
        <dbReference type="Rhea" id="RHEA:52077"/>
    </physiologicalReaction>
</comment>
<evidence type="ECO:0000256" key="11">
    <source>
        <dbReference type="ARBA" id="ARBA00048701"/>
    </source>
</evidence>
<evidence type="ECO:0000256" key="4">
    <source>
        <dbReference type="ARBA" id="ARBA00022692"/>
    </source>
</evidence>
<organism evidence="18 19">
    <name type="scientific">Artemia franciscana</name>
    <name type="common">Brine shrimp</name>
    <name type="synonym">Artemia sanfranciscana</name>
    <dbReference type="NCBI Taxonomy" id="6661"/>
    <lineage>
        <taxon>Eukaryota</taxon>
        <taxon>Metazoa</taxon>
        <taxon>Ecdysozoa</taxon>
        <taxon>Arthropoda</taxon>
        <taxon>Crustacea</taxon>
        <taxon>Branchiopoda</taxon>
        <taxon>Anostraca</taxon>
        <taxon>Artemiidae</taxon>
        <taxon>Artemia</taxon>
    </lineage>
</organism>
<feature type="transmembrane region" description="Helical" evidence="17">
    <location>
        <begin position="115"/>
        <end position="138"/>
    </location>
</feature>
<comment type="catalytic activity">
    <reaction evidence="1">
        <text>9-(9Z-hexadecenoyloxy)-octadecanoate + H2O = (9Z)-hexadecenoate + 9-hydroxy-octadecanoate + H(+)</text>
        <dbReference type="Rhea" id="RHEA:52068"/>
        <dbReference type="ChEBI" id="CHEBI:15377"/>
        <dbReference type="ChEBI" id="CHEBI:15378"/>
        <dbReference type="ChEBI" id="CHEBI:32372"/>
        <dbReference type="ChEBI" id="CHEBI:136286"/>
        <dbReference type="ChEBI" id="CHEBI:136309"/>
    </reaction>
    <physiologicalReaction direction="left-to-right" evidence="1">
        <dbReference type="Rhea" id="RHEA:52069"/>
    </physiologicalReaction>
</comment>
<comment type="similarity">
    <text evidence="3">Belongs to the AIG1 family.</text>
</comment>
<accession>A0AA88L9Y7</accession>
<evidence type="ECO:0000256" key="13">
    <source>
        <dbReference type="ARBA" id="ARBA00049221"/>
    </source>
</evidence>
<dbReference type="Proteomes" id="UP001187531">
    <property type="component" value="Unassembled WGS sequence"/>
</dbReference>
<proteinExistence type="inferred from homology"/>
<dbReference type="InterPro" id="IPR006838">
    <property type="entry name" value="ADTRP_AIG1"/>
</dbReference>
<comment type="catalytic activity">
    <reaction evidence="11">
        <text>12-(9Z-octadecenoyloxy)-octadecanoate + H2O = 12-hydroxyoctadecanoate + (9Z)-octadecenoate + H(+)</text>
        <dbReference type="Rhea" id="RHEA:52060"/>
        <dbReference type="ChEBI" id="CHEBI:15377"/>
        <dbReference type="ChEBI" id="CHEBI:15378"/>
        <dbReference type="ChEBI" id="CHEBI:30823"/>
        <dbReference type="ChEBI" id="CHEBI:84201"/>
        <dbReference type="ChEBI" id="CHEBI:136302"/>
    </reaction>
    <physiologicalReaction direction="left-to-right" evidence="11">
        <dbReference type="Rhea" id="RHEA:52061"/>
    </physiologicalReaction>
</comment>
<protein>
    <submittedName>
        <fullName evidence="18">Uncharacterized protein</fullName>
    </submittedName>
</protein>
<keyword evidence="6 17" id="KW-0472">Membrane</keyword>
<dbReference type="EMBL" id="JAVRJZ010000009">
    <property type="protein sequence ID" value="KAK2718395.1"/>
    <property type="molecule type" value="Genomic_DNA"/>
</dbReference>
<evidence type="ECO:0000256" key="14">
    <source>
        <dbReference type="ARBA" id="ARBA00049296"/>
    </source>
</evidence>
<comment type="catalytic activity">
    <reaction evidence="14">
        <text>13-(9Z-octadecenoyloxy)-octadecanoate + H2O = 13-hydroxy-octadecanoate + (9Z)-octadecenoate + H(+)</text>
        <dbReference type="Rhea" id="RHEA:52064"/>
        <dbReference type="ChEBI" id="CHEBI:15377"/>
        <dbReference type="ChEBI" id="CHEBI:15378"/>
        <dbReference type="ChEBI" id="CHEBI:30823"/>
        <dbReference type="ChEBI" id="CHEBI:136303"/>
        <dbReference type="ChEBI" id="CHEBI:136304"/>
    </reaction>
    <physiologicalReaction direction="left-to-right" evidence="14">
        <dbReference type="Rhea" id="RHEA:52065"/>
    </physiologicalReaction>
</comment>
<comment type="catalytic activity">
    <reaction evidence="13">
        <text>9-octadecanoyloxy-octadecanoate + H2O = 9-hydroxy-octadecanoate + octadecanoate + H(+)</text>
        <dbReference type="Rhea" id="RHEA:52096"/>
        <dbReference type="ChEBI" id="CHEBI:15377"/>
        <dbReference type="ChEBI" id="CHEBI:15378"/>
        <dbReference type="ChEBI" id="CHEBI:25629"/>
        <dbReference type="ChEBI" id="CHEBI:136286"/>
        <dbReference type="ChEBI" id="CHEBI:136373"/>
    </reaction>
    <physiologicalReaction direction="left-to-right" evidence="13">
        <dbReference type="Rhea" id="RHEA:52097"/>
    </physiologicalReaction>
</comment>
<feature type="transmembrane region" description="Helical" evidence="17">
    <location>
        <begin position="190"/>
        <end position="214"/>
    </location>
</feature>
<dbReference type="EMBL" id="JAVRJZ010000009">
    <property type="protein sequence ID" value="KAK2718392.1"/>
    <property type="molecule type" value="Genomic_DNA"/>
</dbReference>
<evidence type="ECO:0000256" key="3">
    <source>
        <dbReference type="ARBA" id="ARBA00009300"/>
    </source>
</evidence>
<sequence>MNRRLQLLFHFTAASVLGYGLYYDICNVKPPQEYLDKSINFGWKWKYLTFIDANIQLLYFAFCCIVDILTSNESTTANRTTLQSIRDTFFSTVVFPIGLFVCVTFWGLFAIDRDLVYPTILDTFIPVWLNHVMHTVILPFDLIEQAVCFHRYLSTPKGLLLSGGAMVLYALWVFYIAYRTSFWVYPVLAVLNWTFRILFILGCMALAMVFYLFGQTLNSMLWGKQEIKKSSKKRKSKKTA</sequence>
<dbReference type="GO" id="GO:0012505">
    <property type="term" value="C:endomembrane system"/>
    <property type="evidence" value="ECO:0007669"/>
    <property type="project" value="UniProtKB-SubCell"/>
</dbReference>
<comment type="catalytic activity">
    <reaction evidence="12">
        <text>9-(9Z-octadecenoyloxy)-octadecanoate + H2O = 9-hydroxy-octadecanoate + (9Z)-octadecenoate + H(+)</text>
        <dbReference type="Rhea" id="RHEA:52048"/>
        <dbReference type="ChEBI" id="CHEBI:15377"/>
        <dbReference type="ChEBI" id="CHEBI:15378"/>
        <dbReference type="ChEBI" id="CHEBI:30823"/>
        <dbReference type="ChEBI" id="CHEBI:136282"/>
        <dbReference type="ChEBI" id="CHEBI:136286"/>
    </reaction>
    <physiologicalReaction direction="left-to-right" evidence="12">
        <dbReference type="Rhea" id="RHEA:52049"/>
    </physiologicalReaction>
</comment>
<comment type="catalytic activity">
    <reaction evidence="8">
        <text>13-octadecanoyloxy-octadecanoate + H2O = 13-hydroxy-octadecanoate + octadecanoate + H(+)</text>
        <dbReference type="Rhea" id="RHEA:52084"/>
        <dbReference type="ChEBI" id="CHEBI:15377"/>
        <dbReference type="ChEBI" id="CHEBI:15378"/>
        <dbReference type="ChEBI" id="CHEBI:25629"/>
        <dbReference type="ChEBI" id="CHEBI:136304"/>
        <dbReference type="ChEBI" id="CHEBI:136335"/>
    </reaction>
    <physiologicalReaction direction="left-to-right" evidence="8">
        <dbReference type="Rhea" id="RHEA:52085"/>
    </physiologicalReaction>
</comment>
<comment type="catalytic activity">
    <reaction evidence="10">
        <text>12-octadecanoyloxy-octadecanoate + H2O = 12-hydroxyoctadecanoate + octadecanoate + H(+)</text>
        <dbReference type="Rhea" id="RHEA:52080"/>
        <dbReference type="ChEBI" id="CHEBI:15377"/>
        <dbReference type="ChEBI" id="CHEBI:15378"/>
        <dbReference type="ChEBI" id="CHEBI:25629"/>
        <dbReference type="ChEBI" id="CHEBI:84201"/>
        <dbReference type="ChEBI" id="CHEBI:136330"/>
    </reaction>
    <physiologicalReaction direction="left-to-right" evidence="10">
        <dbReference type="Rhea" id="RHEA:52081"/>
    </physiologicalReaction>
</comment>
<comment type="caution">
    <text evidence="18">The sequence shown here is derived from an EMBL/GenBank/DDBJ whole genome shotgun (WGS) entry which is preliminary data.</text>
</comment>
<evidence type="ECO:0000256" key="15">
    <source>
        <dbReference type="ARBA" id="ARBA00049322"/>
    </source>
</evidence>
<comment type="catalytic activity">
    <reaction evidence="7">
        <text>12-hexadecanoyloxy-octadecanoate + H2O = 12-hydroxyoctadecanoate + hexadecanoate + H(+)</text>
        <dbReference type="Rhea" id="RHEA:52056"/>
        <dbReference type="ChEBI" id="CHEBI:7896"/>
        <dbReference type="ChEBI" id="CHEBI:15377"/>
        <dbReference type="ChEBI" id="CHEBI:15378"/>
        <dbReference type="ChEBI" id="CHEBI:83677"/>
        <dbReference type="ChEBI" id="CHEBI:84201"/>
    </reaction>
    <physiologicalReaction direction="left-to-right" evidence="7">
        <dbReference type="Rhea" id="RHEA:52057"/>
    </physiologicalReaction>
</comment>
<evidence type="ECO:0000256" key="9">
    <source>
        <dbReference type="ARBA" id="ARBA00047863"/>
    </source>
</evidence>
<comment type="subcellular location">
    <subcellularLocation>
        <location evidence="2">Endomembrane system</location>
        <topology evidence="2">Multi-pass membrane protein</topology>
    </subcellularLocation>
</comment>
<dbReference type="PANTHER" id="PTHR10989">
    <property type="entry name" value="ANDROGEN-INDUCED PROTEIN 1-RELATED"/>
    <property type="match status" value="1"/>
</dbReference>
<keyword evidence="4 17" id="KW-0812">Transmembrane</keyword>
<reference evidence="18" key="1">
    <citation type="submission" date="2023-07" db="EMBL/GenBank/DDBJ databases">
        <title>Chromosome-level genome assembly of Artemia franciscana.</title>
        <authorList>
            <person name="Jo E."/>
        </authorList>
    </citation>
    <scope>NUCLEOTIDE SEQUENCE</scope>
    <source>
        <tissue evidence="18">Whole body</tissue>
    </source>
</reference>
<dbReference type="GO" id="GO:0016020">
    <property type="term" value="C:membrane"/>
    <property type="evidence" value="ECO:0007669"/>
    <property type="project" value="InterPro"/>
</dbReference>
<evidence type="ECO:0000256" key="17">
    <source>
        <dbReference type="SAM" id="Phobius"/>
    </source>
</evidence>
<evidence type="ECO:0000256" key="8">
    <source>
        <dbReference type="ARBA" id="ARBA00047427"/>
    </source>
</evidence>
<name>A0AA88L9Y7_ARTSF</name>
<dbReference type="PANTHER" id="PTHR10989:SF16">
    <property type="entry name" value="AT02829P-RELATED"/>
    <property type="match status" value="1"/>
</dbReference>
<dbReference type="EMBL" id="JAVRJZ010000009">
    <property type="protein sequence ID" value="KAK2718393.1"/>
    <property type="molecule type" value="Genomic_DNA"/>
</dbReference>
<evidence type="ECO:0000313" key="19">
    <source>
        <dbReference type="Proteomes" id="UP001187531"/>
    </source>
</evidence>
<feature type="transmembrane region" description="Helical" evidence="17">
    <location>
        <begin position="159"/>
        <end position="178"/>
    </location>
</feature>
<feature type="transmembrane region" description="Helical" evidence="17">
    <location>
        <begin position="7"/>
        <end position="25"/>
    </location>
</feature>
<feature type="transmembrane region" description="Helical" evidence="17">
    <location>
        <begin position="89"/>
        <end position="109"/>
    </location>
</feature>
<dbReference type="Pfam" id="PF04750">
    <property type="entry name" value="Far-17a_AIG1"/>
    <property type="match status" value="1"/>
</dbReference>